<evidence type="ECO:0000256" key="4">
    <source>
        <dbReference type="SAM" id="MobiDB-lite"/>
    </source>
</evidence>
<evidence type="ECO:0000256" key="3">
    <source>
        <dbReference type="ARBA" id="ARBA00022729"/>
    </source>
</evidence>
<evidence type="ECO:0000256" key="5">
    <source>
        <dbReference type="SAM" id="SignalP"/>
    </source>
</evidence>
<protein>
    <submittedName>
        <fullName evidence="7">Sugar ABC transporter substrate-binding protein</fullName>
    </submittedName>
</protein>
<feature type="compositionally biased region" description="Low complexity" evidence="4">
    <location>
        <begin position="28"/>
        <end position="55"/>
    </location>
</feature>
<comment type="subcellular location">
    <subcellularLocation>
        <location evidence="1">Cell envelope</location>
    </subcellularLocation>
</comment>
<sequence>MKKIISIVSAAALIATMAAGCSTEKAPADTATEDTANTENTANTDASTEGGDTSSEGGRIFGYTCMDGTNPFFVALENSIREVVEANGDTLISMDPANDSNTQIDQIEDMISRGVEVMFVNPVDADGIIPALDMLKDADIPMFGFDTQVGDMSYLVSYAGSDNYNAGYVCGVDLAEKVPEGGDILVLDSPTMQSITDRVNGFLDAIEESGVTFNIVGQQDGQGNQQVSNQKATDMLTANPDVVAIFGGNDPTALGAYTAADAAGLSPMIYGVDGSPDVKALLGSTMMEGTGAQSPMTIGKTIAETAYSWLNGEEVEAFIPIETFLITADNVADYGTDGWQ</sequence>
<dbReference type="InterPro" id="IPR025997">
    <property type="entry name" value="SBP_2_dom"/>
</dbReference>
<keyword evidence="3 5" id="KW-0732">Signal</keyword>
<feature type="signal peptide" evidence="5">
    <location>
        <begin position="1"/>
        <end position="20"/>
    </location>
</feature>
<dbReference type="Gene3D" id="3.40.50.2300">
    <property type="match status" value="2"/>
</dbReference>
<reference evidence="7" key="1">
    <citation type="submission" date="2020-10" db="EMBL/GenBank/DDBJ databases">
        <authorList>
            <person name="Gilroy R."/>
        </authorList>
    </citation>
    <scope>NUCLEOTIDE SEQUENCE</scope>
    <source>
        <strain evidence="7">ChiBcec16-1751</strain>
    </source>
</reference>
<dbReference type="GO" id="GO:0030313">
    <property type="term" value="C:cell envelope"/>
    <property type="evidence" value="ECO:0007669"/>
    <property type="project" value="UniProtKB-SubCell"/>
</dbReference>
<dbReference type="PANTHER" id="PTHR46847">
    <property type="entry name" value="D-ALLOSE-BINDING PERIPLASMIC PROTEIN-RELATED"/>
    <property type="match status" value="1"/>
</dbReference>
<evidence type="ECO:0000256" key="1">
    <source>
        <dbReference type="ARBA" id="ARBA00004196"/>
    </source>
</evidence>
<dbReference type="Proteomes" id="UP000886741">
    <property type="component" value="Unassembled WGS sequence"/>
</dbReference>
<comment type="caution">
    <text evidence="7">The sequence shown here is derived from an EMBL/GenBank/DDBJ whole genome shotgun (WGS) entry which is preliminary data.</text>
</comment>
<gene>
    <name evidence="7" type="ORF">IAA83_10720</name>
</gene>
<name>A0A9D1FCN4_9FIRM</name>
<evidence type="ECO:0000313" key="8">
    <source>
        <dbReference type="Proteomes" id="UP000886741"/>
    </source>
</evidence>
<dbReference type="AlphaFoldDB" id="A0A9D1FCN4"/>
<feature type="domain" description="Periplasmic binding protein" evidence="6">
    <location>
        <begin position="62"/>
        <end position="314"/>
    </location>
</feature>
<evidence type="ECO:0000256" key="2">
    <source>
        <dbReference type="ARBA" id="ARBA00007639"/>
    </source>
</evidence>
<evidence type="ECO:0000313" key="7">
    <source>
        <dbReference type="EMBL" id="HIS65821.1"/>
    </source>
</evidence>
<dbReference type="GO" id="GO:0030246">
    <property type="term" value="F:carbohydrate binding"/>
    <property type="evidence" value="ECO:0007669"/>
    <property type="project" value="UniProtKB-ARBA"/>
</dbReference>
<evidence type="ECO:0000259" key="6">
    <source>
        <dbReference type="Pfam" id="PF13407"/>
    </source>
</evidence>
<dbReference type="CDD" id="cd19971">
    <property type="entry name" value="PBP1_ABC_sugar_binding-like"/>
    <property type="match status" value="1"/>
</dbReference>
<comment type="similarity">
    <text evidence="2">Belongs to the bacterial solute-binding protein 2 family.</text>
</comment>
<dbReference type="PANTHER" id="PTHR46847:SF1">
    <property type="entry name" value="D-ALLOSE-BINDING PERIPLASMIC PROTEIN-RELATED"/>
    <property type="match status" value="1"/>
</dbReference>
<reference evidence="7" key="2">
    <citation type="journal article" date="2021" name="PeerJ">
        <title>Extensive microbial diversity within the chicken gut microbiome revealed by metagenomics and culture.</title>
        <authorList>
            <person name="Gilroy R."/>
            <person name="Ravi A."/>
            <person name="Getino M."/>
            <person name="Pursley I."/>
            <person name="Horton D.L."/>
            <person name="Alikhan N.F."/>
            <person name="Baker D."/>
            <person name="Gharbi K."/>
            <person name="Hall N."/>
            <person name="Watson M."/>
            <person name="Adriaenssens E.M."/>
            <person name="Foster-Nyarko E."/>
            <person name="Jarju S."/>
            <person name="Secka A."/>
            <person name="Antonio M."/>
            <person name="Oren A."/>
            <person name="Chaudhuri R.R."/>
            <person name="La Ragione R."/>
            <person name="Hildebrand F."/>
            <person name="Pallen M.J."/>
        </authorList>
    </citation>
    <scope>NUCLEOTIDE SEQUENCE</scope>
    <source>
        <strain evidence="7">ChiBcec16-1751</strain>
    </source>
</reference>
<organism evidence="7 8">
    <name type="scientific">Candidatus Avoscillospira avistercoris</name>
    <dbReference type="NCBI Taxonomy" id="2840707"/>
    <lineage>
        <taxon>Bacteria</taxon>
        <taxon>Bacillati</taxon>
        <taxon>Bacillota</taxon>
        <taxon>Clostridia</taxon>
        <taxon>Eubacteriales</taxon>
        <taxon>Oscillospiraceae</taxon>
        <taxon>Oscillospiraceae incertae sedis</taxon>
        <taxon>Candidatus Avoscillospira</taxon>
    </lineage>
</organism>
<proteinExistence type="inferred from homology"/>
<dbReference type="SUPFAM" id="SSF53822">
    <property type="entry name" value="Periplasmic binding protein-like I"/>
    <property type="match status" value="1"/>
</dbReference>
<accession>A0A9D1FCN4</accession>
<feature type="chain" id="PRO_5039261502" evidence="5">
    <location>
        <begin position="21"/>
        <end position="340"/>
    </location>
</feature>
<dbReference type="PROSITE" id="PS51257">
    <property type="entry name" value="PROKAR_LIPOPROTEIN"/>
    <property type="match status" value="1"/>
</dbReference>
<dbReference type="EMBL" id="DVJJ01000164">
    <property type="protein sequence ID" value="HIS65821.1"/>
    <property type="molecule type" value="Genomic_DNA"/>
</dbReference>
<dbReference type="InterPro" id="IPR028082">
    <property type="entry name" value="Peripla_BP_I"/>
</dbReference>
<dbReference type="Pfam" id="PF13407">
    <property type="entry name" value="Peripla_BP_4"/>
    <property type="match status" value="1"/>
</dbReference>
<feature type="region of interest" description="Disordered" evidence="4">
    <location>
        <begin position="24"/>
        <end position="55"/>
    </location>
</feature>